<keyword evidence="3" id="KW-1185">Reference proteome</keyword>
<name>A0A6A7BH49_9PLEO</name>
<keyword evidence="1" id="KW-0175">Coiled coil</keyword>
<proteinExistence type="predicted"/>
<accession>A0A6A7BH49</accession>
<dbReference type="EMBL" id="MU006292">
    <property type="protein sequence ID" value="KAF2854734.1"/>
    <property type="molecule type" value="Genomic_DNA"/>
</dbReference>
<feature type="coiled-coil region" evidence="1">
    <location>
        <begin position="12"/>
        <end position="39"/>
    </location>
</feature>
<sequence length="51" mass="5875">MQRSPKENAYSQASAEQKIQELEKDIVHKQEDMDWMRARIIALEQAASTIG</sequence>
<organism evidence="2 3">
    <name type="scientific">Plenodomus tracheiphilus IPT5</name>
    <dbReference type="NCBI Taxonomy" id="1408161"/>
    <lineage>
        <taxon>Eukaryota</taxon>
        <taxon>Fungi</taxon>
        <taxon>Dikarya</taxon>
        <taxon>Ascomycota</taxon>
        <taxon>Pezizomycotina</taxon>
        <taxon>Dothideomycetes</taxon>
        <taxon>Pleosporomycetidae</taxon>
        <taxon>Pleosporales</taxon>
        <taxon>Pleosporineae</taxon>
        <taxon>Leptosphaeriaceae</taxon>
        <taxon>Plenodomus</taxon>
    </lineage>
</organism>
<protein>
    <submittedName>
        <fullName evidence="2">Uncharacterized protein</fullName>
    </submittedName>
</protein>
<evidence type="ECO:0000256" key="1">
    <source>
        <dbReference type="SAM" id="Coils"/>
    </source>
</evidence>
<reference evidence="2" key="1">
    <citation type="submission" date="2020-01" db="EMBL/GenBank/DDBJ databases">
        <authorList>
            <consortium name="DOE Joint Genome Institute"/>
            <person name="Haridas S."/>
            <person name="Albert R."/>
            <person name="Binder M."/>
            <person name="Bloem J."/>
            <person name="Labutti K."/>
            <person name="Salamov A."/>
            <person name="Andreopoulos B."/>
            <person name="Baker S.E."/>
            <person name="Barry K."/>
            <person name="Bills G."/>
            <person name="Bluhm B.H."/>
            <person name="Cannon C."/>
            <person name="Castanera R."/>
            <person name="Culley D.E."/>
            <person name="Daum C."/>
            <person name="Ezra D."/>
            <person name="Gonzalez J.B."/>
            <person name="Henrissat B."/>
            <person name="Kuo A."/>
            <person name="Liang C."/>
            <person name="Lipzen A."/>
            <person name="Lutzoni F."/>
            <person name="Magnuson J."/>
            <person name="Mondo S."/>
            <person name="Nolan M."/>
            <person name="Ohm R."/>
            <person name="Pangilinan J."/>
            <person name="Park H.-J."/>
            <person name="Ramirez L."/>
            <person name="Alfaro M."/>
            <person name="Sun H."/>
            <person name="Tritt A."/>
            <person name="Yoshinaga Y."/>
            <person name="Zwiers L.-H."/>
            <person name="Turgeon B.G."/>
            <person name="Goodwin S.B."/>
            <person name="Spatafora J.W."/>
            <person name="Crous P.W."/>
            <person name="Grigoriev I.V."/>
        </authorList>
    </citation>
    <scope>NUCLEOTIDE SEQUENCE</scope>
    <source>
        <strain evidence="2">IPT5</strain>
    </source>
</reference>
<dbReference type="OrthoDB" id="10618142at2759"/>
<dbReference type="Proteomes" id="UP000799423">
    <property type="component" value="Unassembled WGS sequence"/>
</dbReference>
<evidence type="ECO:0000313" key="3">
    <source>
        <dbReference type="Proteomes" id="UP000799423"/>
    </source>
</evidence>
<dbReference type="AlphaFoldDB" id="A0A6A7BH49"/>
<evidence type="ECO:0000313" key="2">
    <source>
        <dbReference type="EMBL" id="KAF2854734.1"/>
    </source>
</evidence>
<gene>
    <name evidence="2" type="ORF">T440DRAFT_464881</name>
</gene>